<dbReference type="InterPro" id="IPR001789">
    <property type="entry name" value="Sig_transdc_resp-reg_receiver"/>
</dbReference>
<dbReference type="SMART" id="SM00448">
    <property type="entry name" value="REC"/>
    <property type="match status" value="1"/>
</dbReference>
<name>D7CV45_TRURR</name>
<sequence length="126" mass="13962">MATILVVDDHPTTRLLLRSVLSREGYAVTLAEHGAAALKQLEHHPDTKLLITDLDMPVMDGLELLRRLHTCPVWSQRGVAKLVVSAHPLTEEALAQHGVYACFAKPLDLPRFKRTVREVLTATPTP</sequence>
<evidence type="ECO:0000256" key="1">
    <source>
        <dbReference type="ARBA" id="ARBA00022553"/>
    </source>
</evidence>
<evidence type="ECO:0000256" key="2">
    <source>
        <dbReference type="PROSITE-ProRule" id="PRU00169"/>
    </source>
</evidence>
<accession>D7CV45</accession>
<organism evidence="4 5">
    <name type="scientific">Truepera radiovictrix (strain DSM 17093 / CIP 108686 / LMG 22925 / RQ-24)</name>
    <dbReference type="NCBI Taxonomy" id="649638"/>
    <lineage>
        <taxon>Bacteria</taxon>
        <taxon>Thermotogati</taxon>
        <taxon>Deinococcota</taxon>
        <taxon>Deinococci</taxon>
        <taxon>Trueperales</taxon>
        <taxon>Trueperaceae</taxon>
        <taxon>Truepera</taxon>
    </lineage>
</organism>
<keyword evidence="5" id="KW-1185">Reference proteome</keyword>
<feature type="domain" description="Response regulatory" evidence="3">
    <location>
        <begin position="3"/>
        <end position="120"/>
    </location>
</feature>
<dbReference type="Pfam" id="PF00072">
    <property type="entry name" value="Response_reg"/>
    <property type="match status" value="1"/>
</dbReference>
<dbReference type="InterPro" id="IPR011006">
    <property type="entry name" value="CheY-like_superfamily"/>
</dbReference>
<keyword evidence="1 2" id="KW-0597">Phosphoprotein</keyword>
<dbReference type="SUPFAM" id="SSF52172">
    <property type="entry name" value="CheY-like"/>
    <property type="match status" value="1"/>
</dbReference>
<dbReference type="eggNOG" id="COG0784">
    <property type="taxonomic scope" value="Bacteria"/>
</dbReference>
<evidence type="ECO:0000313" key="5">
    <source>
        <dbReference type="Proteomes" id="UP000000379"/>
    </source>
</evidence>
<dbReference type="HOGENOM" id="CLU_000445_69_17_0"/>
<dbReference type="OrthoDB" id="9800897at2"/>
<feature type="modified residue" description="4-aspartylphosphate" evidence="2">
    <location>
        <position position="53"/>
    </location>
</feature>
<dbReference type="Proteomes" id="UP000000379">
    <property type="component" value="Chromosome"/>
</dbReference>
<dbReference type="GO" id="GO:0000160">
    <property type="term" value="P:phosphorelay signal transduction system"/>
    <property type="evidence" value="ECO:0007669"/>
    <property type="project" value="InterPro"/>
</dbReference>
<proteinExistence type="predicted"/>
<dbReference type="KEGG" id="tra:Trad_2770"/>
<gene>
    <name evidence="4" type="ordered locus">Trad_2770</name>
</gene>
<dbReference type="InterPro" id="IPR050595">
    <property type="entry name" value="Bact_response_regulator"/>
</dbReference>
<dbReference type="STRING" id="649638.Trad_2770"/>
<dbReference type="EMBL" id="CP002049">
    <property type="protein sequence ID" value="ADI15872.1"/>
    <property type="molecule type" value="Genomic_DNA"/>
</dbReference>
<protein>
    <submittedName>
        <fullName evidence="4">Response regulator receiver protein</fullName>
    </submittedName>
</protein>
<dbReference type="PANTHER" id="PTHR44591:SF3">
    <property type="entry name" value="RESPONSE REGULATORY DOMAIN-CONTAINING PROTEIN"/>
    <property type="match status" value="1"/>
</dbReference>
<dbReference type="RefSeq" id="WP_013179231.1">
    <property type="nucleotide sequence ID" value="NC_014221.1"/>
</dbReference>
<dbReference type="PANTHER" id="PTHR44591">
    <property type="entry name" value="STRESS RESPONSE REGULATOR PROTEIN 1"/>
    <property type="match status" value="1"/>
</dbReference>
<dbReference type="PROSITE" id="PS50110">
    <property type="entry name" value="RESPONSE_REGULATORY"/>
    <property type="match status" value="1"/>
</dbReference>
<reference evidence="4 5" key="2">
    <citation type="journal article" date="2011" name="Stand. Genomic Sci.">
        <title>Complete genome sequence of Truepera radiovictrix type strain (RQ-24).</title>
        <authorList>
            <person name="Ivanova N."/>
            <person name="Rohde C."/>
            <person name="Munk C."/>
            <person name="Nolan M."/>
            <person name="Lucas S."/>
            <person name="Del Rio T.G."/>
            <person name="Tice H."/>
            <person name="Deshpande S."/>
            <person name="Cheng J.F."/>
            <person name="Tapia R."/>
            <person name="Han C."/>
            <person name="Goodwin L."/>
            <person name="Pitluck S."/>
            <person name="Liolios K."/>
            <person name="Mavromatis K."/>
            <person name="Mikhailova N."/>
            <person name="Pati A."/>
            <person name="Chen A."/>
            <person name="Palaniappan K."/>
            <person name="Land M."/>
            <person name="Hauser L."/>
            <person name="Chang Y.J."/>
            <person name="Jeffries C.D."/>
            <person name="Brambilla E."/>
            <person name="Rohde M."/>
            <person name="Goker M."/>
            <person name="Tindall B.J."/>
            <person name="Woyke T."/>
            <person name="Bristow J."/>
            <person name="Eisen J.A."/>
            <person name="Markowitz V."/>
            <person name="Hugenholtz P."/>
            <person name="Kyrpides N.C."/>
            <person name="Klenk H.P."/>
            <person name="Lapidus A."/>
        </authorList>
    </citation>
    <scope>NUCLEOTIDE SEQUENCE [LARGE SCALE GENOMIC DNA]</scope>
    <source>
        <strain evidence="5">DSM 17093 / CIP 108686 / LMG 22925 / RQ-24</strain>
    </source>
</reference>
<dbReference type="Gene3D" id="3.40.50.2300">
    <property type="match status" value="1"/>
</dbReference>
<dbReference type="AlphaFoldDB" id="D7CV45"/>
<reference evidence="5" key="1">
    <citation type="submission" date="2010-05" db="EMBL/GenBank/DDBJ databases">
        <title>The complete genome of Truepera radiovictris DSM 17093.</title>
        <authorList>
            <consortium name="US DOE Joint Genome Institute (JGI-PGF)"/>
            <person name="Lucas S."/>
            <person name="Copeland A."/>
            <person name="Lapidus A."/>
            <person name="Glavina del Rio T."/>
            <person name="Dalin E."/>
            <person name="Tice H."/>
            <person name="Bruce D."/>
            <person name="Goodwin L."/>
            <person name="Pitluck S."/>
            <person name="Kyrpides N."/>
            <person name="Mavromatis K."/>
            <person name="Ovchinnikova G."/>
            <person name="Munk A.C."/>
            <person name="Detter J.C."/>
            <person name="Han C."/>
            <person name="Tapia R."/>
            <person name="Land M."/>
            <person name="Hauser L."/>
            <person name="Markowitz V."/>
            <person name="Cheng J.-F."/>
            <person name="Hugenholtz P."/>
            <person name="Woyke T."/>
            <person name="Wu D."/>
            <person name="Tindall B."/>
            <person name="Pomrenke H.G."/>
            <person name="Brambilla E."/>
            <person name="Klenk H.-P."/>
            <person name="Eisen J.A."/>
        </authorList>
    </citation>
    <scope>NUCLEOTIDE SEQUENCE [LARGE SCALE GENOMIC DNA]</scope>
    <source>
        <strain evidence="5">DSM 17093 / CIP 108686 / LMG 22925 / RQ-24</strain>
    </source>
</reference>
<evidence type="ECO:0000259" key="3">
    <source>
        <dbReference type="PROSITE" id="PS50110"/>
    </source>
</evidence>
<evidence type="ECO:0000313" key="4">
    <source>
        <dbReference type="EMBL" id="ADI15872.1"/>
    </source>
</evidence>